<gene>
    <name evidence="1" type="ORF">Xedl_00175</name>
</gene>
<protein>
    <submittedName>
        <fullName evidence="1">Uncharacterized protein</fullName>
    </submittedName>
</protein>
<name>A0A1Q5TZP1_9GAMM</name>
<evidence type="ECO:0000313" key="2">
    <source>
        <dbReference type="Proteomes" id="UP000186268"/>
    </source>
</evidence>
<evidence type="ECO:0000313" key="1">
    <source>
        <dbReference type="EMBL" id="OKP05690.1"/>
    </source>
</evidence>
<keyword evidence="2" id="KW-1185">Reference proteome</keyword>
<proteinExistence type="predicted"/>
<reference evidence="1 2" key="1">
    <citation type="submission" date="2016-09" db="EMBL/GenBank/DDBJ databases">
        <title>Xenorhabdus thuongxuanensis sp. nov. and Xenorhabdus eapokensis sp. nov., isolated from Steinernema species.</title>
        <authorList>
            <person name="Kaempfer P."/>
            <person name="Tobias N.J."/>
            <person name="Phan Ke L."/>
            <person name="Bode H.B."/>
            <person name="Glaeser S.P."/>
        </authorList>
    </citation>
    <scope>NUCLEOTIDE SEQUENCE [LARGE SCALE GENOMIC DNA]</scope>
    <source>
        <strain evidence="1 2">DL20</strain>
    </source>
</reference>
<dbReference type="AlphaFoldDB" id="A0A1Q5TZP1"/>
<comment type="caution">
    <text evidence="1">The sequence shown here is derived from an EMBL/GenBank/DDBJ whole genome shotgun (WGS) entry which is preliminary data.</text>
</comment>
<organism evidence="1 2">
    <name type="scientific">Xenorhabdus eapokensis</name>
    <dbReference type="NCBI Taxonomy" id="1873482"/>
    <lineage>
        <taxon>Bacteria</taxon>
        <taxon>Pseudomonadati</taxon>
        <taxon>Pseudomonadota</taxon>
        <taxon>Gammaproteobacteria</taxon>
        <taxon>Enterobacterales</taxon>
        <taxon>Morganellaceae</taxon>
        <taxon>Xenorhabdus</taxon>
    </lineage>
</organism>
<sequence>MLSLPQKVSINEMNALFKAGDYHQSLFLVQARNNLFQNKNAYI</sequence>
<dbReference type="EMBL" id="MKGQ01000001">
    <property type="protein sequence ID" value="OKP05690.1"/>
    <property type="molecule type" value="Genomic_DNA"/>
</dbReference>
<accession>A0A1Q5TZP1</accession>
<dbReference type="Proteomes" id="UP000186268">
    <property type="component" value="Unassembled WGS sequence"/>
</dbReference>